<evidence type="ECO:0000256" key="1">
    <source>
        <dbReference type="ARBA" id="ARBA00004141"/>
    </source>
</evidence>
<dbReference type="InterPro" id="IPR020846">
    <property type="entry name" value="MFS_dom"/>
</dbReference>
<name>A0AAV9MV96_9EURO</name>
<dbReference type="InterPro" id="IPR005829">
    <property type="entry name" value="Sugar_transporter_CS"/>
</dbReference>
<evidence type="ECO:0000313" key="10">
    <source>
        <dbReference type="EMBL" id="KAK5045419.1"/>
    </source>
</evidence>
<dbReference type="InterPro" id="IPR005828">
    <property type="entry name" value="MFS_sugar_transport-like"/>
</dbReference>
<dbReference type="PROSITE" id="PS50850">
    <property type="entry name" value="MFS"/>
    <property type="match status" value="1"/>
</dbReference>
<keyword evidence="3 7" id="KW-0813">Transport</keyword>
<dbReference type="PANTHER" id="PTHR48022">
    <property type="entry name" value="PLASTIDIC GLUCOSE TRANSPORTER 4"/>
    <property type="match status" value="1"/>
</dbReference>
<evidence type="ECO:0000256" key="3">
    <source>
        <dbReference type="ARBA" id="ARBA00022448"/>
    </source>
</evidence>
<dbReference type="NCBIfam" id="TIGR00879">
    <property type="entry name" value="SP"/>
    <property type="match status" value="1"/>
</dbReference>
<dbReference type="Proteomes" id="UP001358417">
    <property type="component" value="Unassembled WGS sequence"/>
</dbReference>
<dbReference type="PRINTS" id="PR00171">
    <property type="entry name" value="SUGRTRNSPORT"/>
</dbReference>
<feature type="transmembrane region" description="Helical" evidence="8">
    <location>
        <begin position="149"/>
        <end position="169"/>
    </location>
</feature>
<comment type="caution">
    <text evidence="10">The sequence shown here is derived from an EMBL/GenBank/DDBJ whole genome shotgun (WGS) entry which is preliminary data.</text>
</comment>
<protein>
    <recommendedName>
        <fullName evidence="9">Major facilitator superfamily (MFS) profile domain-containing protein</fullName>
    </recommendedName>
</protein>
<evidence type="ECO:0000259" key="9">
    <source>
        <dbReference type="PROSITE" id="PS50850"/>
    </source>
</evidence>
<feature type="transmembrane region" description="Helical" evidence="8">
    <location>
        <begin position="366"/>
        <end position="395"/>
    </location>
</feature>
<proteinExistence type="inferred from homology"/>
<feature type="transmembrane region" description="Helical" evidence="8">
    <location>
        <begin position="115"/>
        <end position="137"/>
    </location>
</feature>
<dbReference type="RefSeq" id="XP_064701048.1">
    <property type="nucleotide sequence ID" value="XM_064852823.1"/>
</dbReference>
<evidence type="ECO:0000313" key="11">
    <source>
        <dbReference type="Proteomes" id="UP001358417"/>
    </source>
</evidence>
<keyword evidence="5 8" id="KW-1133">Transmembrane helix</keyword>
<comment type="subcellular location">
    <subcellularLocation>
        <location evidence="1">Membrane</location>
        <topology evidence="1">Multi-pass membrane protein</topology>
    </subcellularLocation>
</comment>
<feature type="transmembrane region" description="Helical" evidence="8">
    <location>
        <begin position="307"/>
        <end position="326"/>
    </location>
</feature>
<dbReference type="InterPro" id="IPR050360">
    <property type="entry name" value="MFS_Sugar_Transporters"/>
</dbReference>
<feature type="transmembrane region" description="Helical" evidence="8">
    <location>
        <begin position="272"/>
        <end position="295"/>
    </location>
</feature>
<feature type="transmembrane region" description="Helical" evidence="8">
    <location>
        <begin position="60"/>
        <end position="80"/>
    </location>
</feature>
<keyword evidence="4 8" id="KW-0812">Transmembrane</keyword>
<dbReference type="PANTHER" id="PTHR48022:SF11">
    <property type="entry name" value="MONOSACCHARIDE TRANSPORTER (HXT8), PUTATIVE (AFU_ORTHOLOGUE AFUA_2G08120)-RELATED"/>
    <property type="match status" value="1"/>
</dbReference>
<evidence type="ECO:0000256" key="4">
    <source>
        <dbReference type="ARBA" id="ARBA00022692"/>
    </source>
</evidence>
<feature type="transmembrane region" description="Helical" evidence="8">
    <location>
        <begin position="12"/>
        <end position="40"/>
    </location>
</feature>
<sequence>MSGKEKHESRSWLNVLIVIFVTLGSFSYGYSASIIASTLGQPRFLEYFGLVVSKNPNANALLGATNGLFQTGGVFGALLVGPLADRFSRRGAIVIASSILCIGGALQAASQNISMFLVVRTFTGIGVGLIVGAAPLYQSEVSPPGSRGLLVGLHGVLIGTGYAIAGWVGYACYPLEGDIQWRLPLALQVVSPGILVLGTYFMPESPRWLLQKARGQEALAVLRQIHHDAKDPEGHFAEREYHVMREQFQLEHNTDTSAFWELLSKRHNLKKVALGFLVMFGAQSTGTLVINNYGVTLYSNIGYTGRTAIALTAGWVTVSIAGNAFTSLFVDKIGRVRLLIIGFTGIVCVLIGEMICLALLETRQSFGLSVAAIFFLFGHIVFFSSCIDATTYIYASEIFPTHLRASGLSLSLTGLFLASLTFTQAATSALAAIHWKYYIVFTVLSALMVGIFYFYFPETKGLALEEVSKLFGDPVAVEISNMTEEEGHAIEKLVRSLSGSQAAGGTGRDVIAAAVENRDEPAEKHNVVSSHKETV</sequence>
<evidence type="ECO:0000256" key="2">
    <source>
        <dbReference type="ARBA" id="ARBA00010992"/>
    </source>
</evidence>
<evidence type="ECO:0000256" key="5">
    <source>
        <dbReference type="ARBA" id="ARBA00022989"/>
    </source>
</evidence>
<dbReference type="AlphaFoldDB" id="A0AAV9MV96"/>
<feature type="transmembrane region" description="Helical" evidence="8">
    <location>
        <begin position="181"/>
        <end position="202"/>
    </location>
</feature>
<dbReference type="Pfam" id="PF00083">
    <property type="entry name" value="Sugar_tr"/>
    <property type="match status" value="1"/>
</dbReference>
<accession>A0AAV9MV96</accession>
<feature type="domain" description="Major facilitator superfamily (MFS) profile" evidence="9">
    <location>
        <begin position="17"/>
        <end position="460"/>
    </location>
</feature>
<feature type="transmembrane region" description="Helical" evidence="8">
    <location>
        <begin position="407"/>
        <end position="431"/>
    </location>
</feature>
<organism evidence="10 11">
    <name type="scientific">Exophiala bonariae</name>
    <dbReference type="NCBI Taxonomy" id="1690606"/>
    <lineage>
        <taxon>Eukaryota</taxon>
        <taxon>Fungi</taxon>
        <taxon>Dikarya</taxon>
        <taxon>Ascomycota</taxon>
        <taxon>Pezizomycotina</taxon>
        <taxon>Eurotiomycetes</taxon>
        <taxon>Chaetothyriomycetidae</taxon>
        <taxon>Chaetothyriales</taxon>
        <taxon>Herpotrichiellaceae</taxon>
        <taxon>Exophiala</taxon>
    </lineage>
</organism>
<dbReference type="GO" id="GO:0005351">
    <property type="term" value="F:carbohydrate:proton symporter activity"/>
    <property type="evidence" value="ECO:0007669"/>
    <property type="project" value="TreeGrafter"/>
</dbReference>
<dbReference type="InterPro" id="IPR036259">
    <property type="entry name" value="MFS_trans_sf"/>
</dbReference>
<dbReference type="EMBL" id="JAVRRD010000037">
    <property type="protein sequence ID" value="KAK5045419.1"/>
    <property type="molecule type" value="Genomic_DNA"/>
</dbReference>
<keyword evidence="11" id="KW-1185">Reference proteome</keyword>
<feature type="transmembrane region" description="Helical" evidence="8">
    <location>
        <begin position="437"/>
        <end position="456"/>
    </location>
</feature>
<comment type="similarity">
    <text evidence="2 7">Belongs to the major facilitator superfamily. Sugar transporter (TC 2.A.1.1) family.</text>
</comment>
<evidence type="ECO:0000256" key="8">
    <source>
        <dbReference type="SAM" id="Phobius"/>
    </source>
</evidence>
<dbReference type="GeneID" id="89977442"/>
<evidence type="ECO:0000256" key="7">
    <source>
        <dbReference type="RuleBase" id="RU003346"/>
    </source>
</evidence>
<evidence type="ECO:0000256" key="6">
    <source>
        <dbReference type="ARBA" id="ARBA00023136"/>
    </source>
</evidence>
<dbReference type="FunFam" id="1.20.1250.20:FF:000134">
    <property type="entry name" value="MFS sugar transporter protein"/>
    <property type="match status" value="1"/>
</dbReference>
<dbReference type="SUPFAM" id="SSF103473">
    <property type="entry name" value="MFS general substrate transporter"/>
    <property type="match status" value="1"/>
</dbReference>
<keyword evidence="6 8" id="KW-0472">Membrane</keyword>
<dbReference type="PROSITE" id="PS00217">
    <property type="entry name" value="SUGAR_TRANSPORT_2"/>
    <property type="match status" value="1"/>
</dbReference>
<feature type="transmembrane region" description="Helical" evidence="8">
    <location>
        <begin position="338"/>
        <end position="360"/>
    </location>
</feature>
<reference evidence="10 11" key="1">
    <citation type="submission" date="2023-08" db="EMBL/GenBank/DDBJ databases">
        <title>Black Yeasts Isolated from many extreme environments.</title>
        <authorList>
            <person name="Coleine C."/>
            <person name="Stajich J.E."/>
            <person name="Selbmann L."/>
        </authorList>
    </citation>
    <scope>NUCLEOTIDE SEQUENCE [LARGE SCALE GENOMIC DNA]</scope>
    <source>
        <strain evidence="10 11">CCFEE 5792</strain>
    </source>
</reference>
<dbReference type="InterPro" id="IPR003663">
    <property type="entry name" value="Sugar/inositol_transpt"/>
</dbReference>
<dbReference type="GO" id="GO:0016020">
    <property type="term" value="C:membrane"/>
    <property type="evidence" value="ECO:0007669"/>
    <property type="project" value="UniProtKB-SubCell"/>
</dbReference>
<dbReference type="Gene3D" id="1.20.1250.20">
    <property type="entry name" value="MFS general substrate transporter like domains"/>
    <property type="match status" value="1"/>
</dbReference>
<feature type="transmembrane region" description="Helical" evidence="8">
    <location>
        <begin position="92"/>
        <end position="109"/>
    </location>
</feature>
<gene>
    <name evidence="10" type="ORF">LTR84_009283</name>
</gene>